<sequence>MELDDIAKNIKEVSLAAMFRFCIPGDDPPADVLARAHCTTVGAAEGELGSSTAGSSRKPTRSENDDHKPPLKRTLAIEICKLFESLVEIASAETSSRSQVDLHVDFQDTGGYADCKRLINPPGGIFLNMDQDTLVDTDEEAALTASKDEARRTKWLGHTPWANLVSPIEVEVEDYKCAFTFYGEPKHRRLLNRTGNRSLERLLKHVGQLFIRHHRTHVYSLYVFCHQARILYFDRAYTLVSESFEYGTSQETALHAFFWRIAHMSREQLGFDPTVVPAHPHDVKAMLEYGPEAPTNYIERQLYRALSRDPDEPGTGPVSTRWPPYQLTMCGRRYIIGRPTFASPTLYGRCTRGYLAYDIEGKAVRFLKDSWRPDLERVQPEHKVYERLKANGVTENVLTCLGYENVPDSDGSWQLTRTHELISSTRPARGHYRILFEQVCRPLIDFTDFGELTERICEAIYAHCCAWEGAGILHRDVSVNNIMIFEF</sequence>
<dbReference type="EMBL" id="ML122282">
    <property type="protein sequence ID" value="RPD57306.1"/>
    <property type="molecule type" value="Genomic_DNA"/>
</dbReference>
<dbReference type="AlphaFoldDB" id="A0A5C2S7J0"/>
<dbReference type="InterPro" id="IPR040976">
    <property type="entry name" value="Pkinase_fungal"/>
</dbReference>
<name>A0A5C2S7J0_9APHY</name>
<dbReference type="PANTHER" id="PTHR38248:SF2">
    <property type="entry name" value="FUNK1 11"/>
    <property type="match status" value="1"/>
</dbReference>
<dbReference type="PROSITE" id="PS00109">
    <property type="entry name" value="PROTEIN_KINASE_TYR"/>
    <property type="match status" value="1"/>
</dbReference>
<feature type="domain" description="Fungal-type protein kinase" evidence="2">
    <location>
        <begin position="195"/>
        <end position="486"/>
    </location>
</feature>
<dbReference type="OrthoDB" id="2802734at2759"/>
<dbReference type="Proteomes" id="UP000313359">
    <property type="component" value="Unassembled WGS sequence"/>
</dbReference>
<protein>
    <recommendedName>
        <fullName evidence="2">Fungal-type protein kinase domain-containing protein</fullName>
    </recommendedName>
</protein>
<dbReference type="STRING" id="1328759.A0A5C2S7J0"/>
<organism evidence="3 4">
    <name type="scientific">Lentinus tigrinus ALCF2SS1-6</name>
    <dbReference type="NCBI Taxonomy" id="1328759"/>
    <lineage>
        <taxon>Eukaryota</taxon>
        <taxon>Fungi</taxon>
        <taxon>Dikarya</taxon>
        <taxon>Basidiomycota</taxon>
        <taxon>Agaricomycotina</taxon>
        <taxon>Agaricomycetes</taxon>
        <taxon>Polyporales</taxon>
        <taxon>Polyporaceae</taxon>
        <taxon>Lentinus</taxon>
    </lineage>
</organism>
<reference evidence="3" key="1">
    <citation type="journal article" date="2018" name="Genome Biol. Evol.">
        <title>Genomics and development of Lentinus tigrinus, a white-rot wood-decaying mushroom with dimorphic fruiting bodies.</title>
        <authorList>
            <person name="Wu B."/>
            <person name="Xu Z."/>
            <person name="Knudson A."/>
            <person name="Carlson A."/>
            <person name="Chen N."/>
            <person name="Kovaka S."/>
            <person name="LaButti K."/>
            <person name="Lipzen A."/>
            <person name="Pennachio C."/>
            <person name="Riley R."/>
            <person name="Schakwitz W."/>
            <person name="Umezawa K."/>
            <person name="Ohm R.A."/>
            <person name="Grigoriev I.V."/>
            <person name="Nagy L.G."/>
            <person name="Gibbons J."/>
            <person name="Hibbett D."/>
        </authorList>
    </citation>
    <scope>NUCLEOTIDE SEQUENCE [LARGE SCALE GENOMIC DNA]</scope>
    <source>
        <strain evidence="3">ALCF2SS1-6</strain>
    </source>
</reference>
<dbReference type="GO" id="GO:0004672">
    <property type="term" value="F:protein kinase activity"/>
    <property type="evidence" value="ECO:0007669"/>
    <property type="project" value="InterPro"/>
</dbReference>
<dbReference type="Pfam" id="PF17667">
    <property type="entry name" value="Pkinase_fungal"/>
    <property type="match status" value="1"/>
</dbReference>
<feature type="region of interest" description="Disordered" evidence="1">
    <location>
        <begin position="45"/>
        <end position="69"/>
    </location>
</feature>
<dbReference type="InterPro" id="IPR008266">
    <property type="entry name" value="Tyr_kinase_AS"/>
</dbReference>
<dbReference type="PANTHER" id="PTHR38248">
    <property type="entry name" value="FUNK1 6"/>
    <property type="match status" value="1"/>
</dbReference>
<keyword evidence="4" id="KW-1185">Reference proteome</keyword>
<accession>A0A5C2S7J0</accession>
<proteinExistence type="predicted"/>
<gene>
    <name evidence="3" type="ORF">L227DRAFT_613901</name>
</gene>
<evidence type="ECO:0000259" key="2">
    <source>
        <dbReference type="Pfam" id="PF17667"/>
    </source>
</evidence>
<evidence type="ECO:0000313" key="4">
    <source>
        <dbReference type="Proteomes" id="UP000313359"/>
    </source>
</evidence>
<evidence type="ECO:0000313" key="3">
    <source>
        <dbReference type="EMBL" id="RPD57306.1"/>
    </source>
</evidence>
<feature type="compositionally biased region" description="Basic and acidic residues" evidence="1">
    <location>
        <begin position="60"/>
        <end position="69"/>
    </location>
</feature>
<feature type="non-terminal residue" evidence="3">
    <location>
        <position position="487"/>
    </location>
</feature>
<evidence type="ECO:0000256" key="1">
    <source>
        <dbReference type="SAM" id="MobiDB-lite"/>
    </source>
</evidence>